<gene>
    <name evidence="10 12" type="primary">rnhA</name>
    <name evidence="12" type="ORF">P9H32_02695</name>
</gene>
<organism evidence="12 13">
    <name type="scientific">Pontiella agarivorans</name>
    <dbReference type="NCBI Taxonomy" id="3038953"/>
    <lineage>
        <taxon>Bacteria</taxon>
        <taxon>Pseudomonadati</taxon>
        <taxon>Kiritimatiellota</taxon>
        <taxon>Kiritimatiellia</taxon>
        <taxon>Kiritimatiellales</taxon>
        <taxon>Pontiellaceae</taxon>
        <taxon>Pontiella</taxon>
    </lineage>
</organism>
<dbReference type="EC" id="3.1.26.4" evidence="4 10"/>
<dbReference type="InterPro" id="IPR050092">
    <property type="entry name" value="RNase_H"/>
</dbReference>
<dbReference type="Proteomes" id="UP001290861">
    <property type="component" value="Unassembled WGS sequence"/>
</dbReference>
<accession>A0ABU5MTI0</accession>
<keyword evidence="5 10" id="KW-0540">Nuclease</keyword>
<keyword evidence="10" id="KW-0963">Cytoplasm</keyword>
<dbReference type="CDD" id="cd09278">
    <property type="entry name" value="RNase_HI_prokaryote_like"/>
    <property type="match status" value="1"/>
</dbReference>
<comment type="function">
    <text evidence="10">Endonuclease that specifically degrades the RNA of RNA-DNA hybrids.</text>
</comment>
<feature type="binding site" evidence="10">
    <location>
        <position position="135"/>
    </location>
    <ligand>
        <name>Mg(2+)</name>
        <dbReference type="ChEBI" id="CHEBI:18420"/>
        <label>2</label>
    </ligand>
</feature>
<evidence type="ECO:0000256" key="8">
    <source>
        <dbReference type="ARBA" id="ARBA00022801"/>
    </source>
</evidence>
<evidence type="ECO:0000256" key="9">
    <source>
        <dbReference type="ARBA" id="ARBA00022842"/>
    </source>
</evidence>
<dbReference type="SUPFAM" id="SSF53098">
    <property type="entry name" value="Ribonuclease H-like"/>
    <property type="match status" value="1"/>
</dbReference>
<feature type="domain" description="RNase H type-1" evidence="11">
    <location>
        <begin position="1"/>
        <end position="143"/>
    </location>
</feature>
<keyword evidence="8 10" id="KW-0378">Hydrolase</keyword>
<comment type="similarity">
    <text evidence="2 10">Belongs to the RNase H family.</text>
</comment>
<dbReference type="RefSeq" id="WP_322607321.1">
    <property type="nucleotide sequence ID" value="NZ_JARVCO010000002.1"/>
</dbReference>
<keyword evidence="7 10" id="KW-0255">Endonuclease</keyword>
<reference evidence="12 13" key="1">
    <citation type="journal article" date="2024" name="Appl. Environ. Microbiol.">
        <title>Pontiella agarivorans sp. nov., a novel marine anaerobic bacterium capable of degrading macroalgal polysaccharides and fixing nitrogen.</title>
        <authorList>
            <person name="Liu N."/>
            <person name="Kivenson V."/>
            <person name="Peng X."/>
            <person name="Cui Z."/>
            <person name="Lankiewicz T.S."/>
            <person name="Gosselin K.M."/>
            <person name="English C.J."/>
            <person name="Blair E.M."/>
            <person name="O'Malley M.A."/>
            <person name="Valentine D.L."/>
        </authorList>
    </citation>
    <scope>NUCLEOTIDE SEQUENCE [LARGE SCALE GENOMIC DNA]</scope>
    <source>
        <strain evidence="12 13">NLcol2</strain>
    </source>
</reference>
<comment type="subcellular location">
    <subcellularLocation>
        <location evidence="10">Cytoplasm</location>
    </subcellularLocation>
</comment>
<evidence type="ECO:0000313" key="12">
    <source>
        <dbReference type="EMBL" id="MDZ8117520.1"/>
    </source>
</evidence>
<keyword evidence="9 10" id="KW-0460">Magnesium</keyword>
<dbReference type="InterPro" id="IPR002156">
    <property type="entry name" value="RNaseH_domain"/>
</dbReference>
<sequence>MSDVIEIYTDGACRGNPGPGGYGVVLISNDRKKELSGGFRKTTNNRMELLACIEGLKALKKPCRVVLTSDSKYVVNAMVKGWAVKWRSNGWKLSPSKPAKNPDLWERLLKLCEIHDVDFEWVKGHNEHPENERCDALAVAASHKKDLPVDAGFENQALPEDDLFG</sequence>
<name>A0ABU5MTI0_9BACT</name>
<keyword evidence="6 10" id="KW-0479">Metal-binding</keyword>
<evidence type="ECO:0000256" key="6">
    <source>
        <dbReference type="ARBA" id="ARBA00022723"/>
    </source>
</evidence>
<comment type="catalytic activity">
    <reaction evidence="1 10">
        <text>Endonucleolytic cleavage to 5'-phosphomonoester.</text>
        <dbReference type="EC" id="3.1.26.4"/>
    </reaction>
</comment>
<evidence type="ECO:0000259" key="11">
    <source>
        <dbReference type="PROSITE" id="PS50879"/>
    </source>
</evidence>
<evidence type="ECO:0000256" key="10">
    <source>
        <dbReference type="HAMAP-Rule" id="MF_00042"/>
    </source>
</evidence>
<feature type="binding site" evidence="10">
    <location>
        <position position="48"/>
    </location>
    <ligand>
        <name>Mg(2+)</name>
        <dbReference type="ChEBI" id="CHEBI:18420"/>
        <label>1</label>
    </ligand>
</feature>
<dbReference type="PANTHER" id="PTHR10642">
    <property type="entry name" value="RIBONUCLEASE H1"/>
    <property type="match status" value="1"/>
</dbReference>
<comment type="caution">
    <text evidence="12">The sequence shown here is derived from an EMBL/GenBank/DDBJ whole genome shotgun (WGS) entry which is preliminary data.</text>
</comment>
<evidence type="ECO:0000256" key="4">
    <source>
        <dbReference type="ARBA" id="ARBA00012180"/>
    </source>
</evidence>
<dbReference type="InterPro" id="IPR012337">
    <property type="entry name" value="RNaseH-like_sf"/>
</dbReference>
<evidence type="ECO:0000313" key="13">
    <source>
        <dbReference type="Proteomes" id="UP001290861"/>
    </source>
</evidence>
<evidence type="ECO:0000256" key="7">
    <source>
        <dbReference type="ARBA" id="ARBA00022759"/>
    </source>
</evidence>
<proteinExistence type="inferred from homology"/>
<protein>
    <recommendedName>
        <fullName evidence="4 10">Ribonuclease H</fullName>
        <shortName evidence="10">RNase H</shortName>
        <ecNumber evidence="4 10">3.1.26.4</ecNumber>
    </recommendedName>
</protein>
<evidence type="ECO:0000256" key="3">
    <source>
        <dbReference type="ARBA" id="ARBA00011245"/>
    </source>
</evidence>
<feature type="binding site" evidence="10">
    <location>
        <position position="10"/>
    </location>
    <ligand>
        <name>Mg(2+)</name>
        <dbReference type="ChEBI" id="CHEBI:18420"/>
        <label>2</label>
    </ligand>
</feature>
<evidence type="ECO:0000256" key="2">
    <source>
        <dbReference type="ARBA" id="ARBA00005300"/>
    </source>
</evidence>
<dbReference type="Pfam" id="PF00075">
    <property type="entry name" value="RNase_H"/>
    <property type="match status" value="1"/>
</dbReference>
<feature type="binding site" evidence="10">
    <location>
        <position position="70"/>
    </location>
    <ligand>
        <name>Mg(2+)</name>
        <dbReference type="ChEBI" id="CHEBI:18420"/>
        <label>1</label>
    </ligand>
</feature>
<dbReference type="PANTHER" id="PTHR10642:SF26">
    <property type="entry name" value="RIBONUCLEASE H1"/>
    <property type="match status" value="1"/>
</dbReference>
<comment type="cofactor">
    <cofactor evidence="10">
        <name>Mg(2+)</name>
        <dbReference type="ChEBI" id="CHEBI:18420"/>
    </cofactor>
    <text evidence="10">Binds 1 Mg(2+) ion per subunit. May bind a second metal ion at a regulatory site, or after substrate binding.</text>
</comment>
<dbReference type="InterPro" id="IPR022892">
    <property type="entry name" value="RNaseHI"/>
</dbReference>
<comment type="subunit">
    <text evidence="3 10">Monomer.</text>
</comment>
<keyword evidence="13" id="KW-1185">Reference proteome</keyword>
<dbReference type="EMBL" id="JARVCO010000002">
    <property type="protein sequence ID" value="MDZ8117520.1"/>
    <property type="molecule type" value="Genomic_DNA"/>
</dbReference>
<evidence type="ECO:0000256" key="5">
    <source>
        <dbReference type="ARBA" id="ARBA00022722"/>
    </source>
</evidence>
<evidence type="ECO:0000256" key="1">
    <source>
        <dbReference type="ARBA" id="ARBA00000077"/>
    </source>
</evidence>
<feature type="binding site" evidence="10">
    <location>
        <position position="10"/>
    </location>
    <ligand>
        <name>Mg(2+)</name>
        <dbReference type="ChEBI" id="CHEBI:18420"/>
        <label>1</label>
    </ligand>
</feature>
<dbReference type="NCBIfam" id="NF001236">
    <property type="entry name" value="PRK00203.1"/>
    <property type="match status" value="1"/>
</dbReference>
<dbReference type="GO" id="GO:0004523">
    <property type="term" value="F:RNA-DNA hybrid ribonuclease activity"/>
    <property type="evidence" value="ECO:0007669"/>
    <property type="project" value="UniProtKB-EC"/>
</dbReference>
<dbReference type="PROSITE" id="PS50879">
    <property type="entry name" value="RNASE_H_1"/>
    <property type="match status" value="1"/>
</dbReference>
<dbReference type="HAMAP" id="MF_00042">
    <property type="entry name" value="RNase_H"/>
    <property type="match status" value="1"/>
</dbReference>
<dbReference type="InterPro" id="IPR036397">
    <property type="entry name" value="RNaseH_sf"/>
</dbReference>
<dbReference type="Gene3D" id="3.30.420.10">
    <property type="entry name" value="Ribonuclease H-like superfamily/Ribonuclease H"/>
    <property type="match status" value="1"/>
</dbReference>